<sequence length="950" mass="101060">MRIPEGPGSGVDPSIAARRAEEARRAAEAARQAELARQAALAQQAQQAQQSQQRFRSSFDAAAPQPKAPRLDANTPAASNLLTENTRDGQENCLDVAAEWLDLASPEIRGRSELVFLKDNRPDTEGQSGHVVIRQGSKVYDPTTKKSYDSMEAFQKEQPHYQPVGSIPGGQAKKILDAPPGSPERARAIEKAKVSPELQAMMVADPGRPESGSADPVKHATDLKNAANELRETANALAGEAQRVPSPPNKEAAKEAAAKAEEAEKAANVAASQAGLEPPFPRLLNLKSATQATDDYKQLKKLPPEGQVHRMKELLQQHAQDPDYTAQLVDLARKEGDNGLLQRLGEKLFSYQHQAGSYRGTEAERRLLVDALKTAREAGTFSDVDLNSYRNTGVASSSPWSDIAEQLNVQKTDRTDKAGDLVGDVKGATQEYEDAAAAAKKKDEELFKQLSSLGNTLTEEQKKAYIKAFQEHPDYKKAYEKKAQAAEKLAQTLQKDPEALKNALASGTGNVADIRKALNLLADSPKGLTAAEVANEILKDPASPAARALTGGDPNFVKDLAAKAMEKSAAEYLAGAEDPKDAFAKFVEGMDKFKPLLDAAGGYDQAKFAASQFENAVEFDKYSDLQKYALQWEAKSPLFKSIAVVGLMFAGASAAESARNAGEEGVPALESYGKALKDIASASKGGLDLTAQLTATLTGAGRDAAATGTKAAKFASFAGRLSPVLGLAASTTSLVLRVKSARDDPDAGKYISIIGDTLGVLGGSLELAGPAALVGAVISGAGAVISAGGELVTNYLDTKEQQQQKREFLEKAGIKDKALREALVLTGSKQAKLLTDELGLSAEQLQTLATKAPLLVVGAEAGPFADMTQFTRMLKDHGLKGDAAYKALDALVSNAKDPVTALSTLVATAQQEGHHVKQKENWGHLLDRAREKAPAEERASIDAFRKALGY</sequence>
<feature type="compositionally biased region" description="Low complexity" evidence="1">
    <location>
        <begin position="29"/>
        <end position="54"/>
    </location>
</feature>
<evidence type="ECO:0000313" key="2">
    <source>
        <dbReference type="EMBL" id="NMO15712.1"/>
    </source>
</evidence>
<feature type="region of interest" description="Disordered" evidence="1">
    <location>
        <begin position="120"/>
        <end position="144"/>
    </location>
</feature>
<protein>
    <submittedName>
        <fullName evidence="2">Uncharacterized protein</fullName>
    </submittedName>
</protein>
<dbReference type="EMBL" id="JABBJJ010000045">
    <property type="protein sequence ID" value="NMO15712.1"/>
    <property type="molecule type" value="Genomic_DNA"/>
</dbReference>
<accession>A0A848LBU6</accession>
<name>A0A848LBU6_9BACT</name>
<evidence type="ECO:0000313" key="3">
    <source>
        <dbReference type="Proteomes" id="UP000518300"/>
    </source>
</evidence>
<feature type="compositionally biased region" description="Basic and acidic residues" evidence="1">
    <location>
        <begin position="18"/>
        <end position="28"/>
    </location>
</feature>
<feature type="region of interest" description="Disordered" evidence="1">
    <location>
        <begin position="1"/>
        <end position="88"/>
    </location>
</feature>
<proteinExistence type="predicted"/>
<feature type="compositionally biased region" description="Basic and acidic residues" evidence="1">
    <location>
        <begin position="251"/>
        <end position="260"/>
    </location>
</feature>
<dbReference type="Proteomes" id="UP000518300">
    <property type="component" value="Unassembled WGS sequence"/>
</dbReference>
<evidence type="ECO:0000256" key="1">
    <source>
        <dbReference type="SAM" id="MobiDB-lite"/>
    </source>
</evidence>
<dbReference type="AlphaFoldDB" id="A0A848LBU6"/>
<dbReference type="RefSeq" id="WP_169344994.1">
    <property type="nucleotide sequence ID" value="NZ_JABBJJ010000045.1"/>
</dbReference>
<comment type="caution">
    <text evidence="2">The sequence shown here is derived from an EMBL/GenBank/DDBJ whole genome shotgun (WGS) entry which is preliminary data.</text>
</comment>
<feature type="region of interest" description="Disordered" evidence="1">
    <location>
        <begin position="238"/>
        <end position="260"/>
    </location>
</feature>
<reference evidence="2 3" key="1">
    <citation type="submission" date="2020-04" db="EMBL/GenBank/DDBJ databases">
        <title>Draft genome of Pyxidicoccus fallax type strain.</title>
        <authorList>
            <person name="Whitworth D.E."/>
        </authorList>
    </citation>
    <scope>NUCLEOTIDE SEQUENCE [LARGE SCALE GENOMIC DNA]</scope>
    <source>
        <strain evidence="2 3">DSM 14698</strain>
    </source>
</reference>
<gene>
    <name evidence="2" type="ORF">HG543_12735</name>
</gene>
<feature type="region of interest" description="Disordered" evidence="1">
    <location>
        <begin position="160"/>
        <end position="186"/>
    </location>
</feature>
<organism evidence="2 3">
    <name type="scientific">Pyxidicoccus fallax</name>
    <dbReference type="NCBI Taxonomy" id="394095"/>
    <lineage>
        <taxon>Bacteria</taxon>
        <taxon>Pseudomonadati</taxon>
        <taxon>Myxococcota</taxon>
        <taxon>Myxococcia</taxon>
        <taxon>Myxococcales</taxon>
        <taxon>Cystobacterineae</taxon>
        <taxon>Myxococcaceae</taxon>
        <taxon>Pyxidicoccus</taxon>
    </lineage>
</organism>
<keyword evidence="3" id="KW-1185">Reference proteome</keyword>